<dbReference type="Pfam" id="PF09796">
    <property type="entry name" value="QCR10"/>
    <property type="match status" value="1"/>
</dbReference>
<feature type="transmembrane region" description="Helical" evidence="1">
    <location>
        <begin position="49"/>
        <end position="67"/>
    </location>
</feature>
<protein>
    <submittedName>
        <fullName evidence="2">Uncharacterized protein</fullName>
    </submittedName>
</protein>
<dbReference type="InterPro" id="IPR019182">
    <property type="entry name" value="Cytochrome_b-c1_su10_fun"/>
</dbReference>
<organism evidence="2 3">
    <name type="scientific">Coniochaeta pulveracea</name>
    <dbReference type="NCBI Taxonomy" id="177199"/>
    <lineage>
        <taxon>Eukaryota</taxon>
        <taxon>Fungi</taxon>
        <taxon>Dikarya</taxon>
        <taxon>Ascomycota</taxon>
        <taxon>Pezizomycotina</taxon>
        <taxon>Sordariomycetes</taxon>
        <taxon>Sordariomycetidae</taxon>
        <taxon>Coniochaetales</taxon>
        <taxon>Coniochaetaceae</taxon>
        <taxon>Coniochaeta</taxon>
    </lineage>
</organism>
<proteinExistence type="predicted"/>
<dbReference type="Proteomes" id="UP000275385">
    <property type="component" value="Unassembled WGS sequence"/>
</dbReference>
<evidence type="ECO:0000313" key="3">
    <source>
        <dbReference type="Proteomes" id="UP000275385"/>
    </source>
</evidence>
<dbReference type="GO" id="GO:0005739">
    <property type="term" value="C:mitochondrion"/>
    <property type="evidence" value="ECO:0007669"/>
    <property type="project" value="GOC"/>
</dbReference>
<dbReference type="EMBL" id="QVQW01000010">
    <property type="protein sequence ID" value="RKU47276.1"/>
    <property type="molecule type" value="Genomic_DNA"/>
</dbReference>
<name>A0A420YHM4_9PEZI</name>
<dbReference type="STRING" id="177199.A0A420YHM4"/>
<accession>A0A420YHM4</accession>
<dbReference type="AlphaFoldDB" id="A0A420YHM4"/>
<evidence type="ECO:0000313" key="2">
    <source>
        <dbReference type="EMBL" id="RKU47276.1"/>
    </source>
</evidence>
<dbReference type="PANTHER" id="PTHR28254">
    <property type="entry name" value="CYTOCHROME B-C1 COMPLEX SUBUNIT 10"/>
    <property type="match status" value="1"/>
</dbReference>
<dbReference type="GO" id="GO:0006122">
    <property type="term" value="P:mitochondrial electron transport, ubiquinol to cytochrome c"/>
    <property type="evidence" value="ECO:0007669"/>
    <property type="project" value="InterPro"/>
</dbReference>
<evidence type="ECO:0000256" key="1">
    <source>
        <dbReference type="SAM" id="Phobius"/>
    </source>
</evidence>
<reference evidence="2 3" key="1">
    <citation type="submission" date="2018-08" db="EMBL/GenBank/DDBJ databases">
        <title>Draft genome of the lignicolous fungus Coniochaeta pulveracea.</title>
        <authorList>
            <person name="Borstlap C.J."/>
            <person name="De Witt R.N."/>
            <person name="Botha A."/>
            <person name="Volschenk H."/>
        </authorList>
    </citation>
    <scope>NUCLEOTIDE SEQUENCE [LARGE SCALE GENOMIC DNA]</scope>
    <source>
        <strain evidence="2 3">CAB683</strain>
    </source>
</reference>
<dbReference type="PANTHER" id="PTHR28254:SF1">
    <property type="entry name" value="CYTOCHROME B-C1 COMPLEX SUBUNIT 10, MITOCHONDRIAL"/>
    <property type="match status" value="1"/>
</dbReference>
<dbReference type="OrthoDB" id="2391627at2759"/>
<gene>
    <name evidence="2" type="ORF">DL546_009101</name>
</gene>
<comment type="caution">
    <text evidence="2">The sequence shown here is derived from an EMBL/GenBank/DDBJ whole genome shotgun (WGS) entry which is preliminary data.</text>
</comment>
<keyword evidence="1" id="KW-0812">Transmembrane</keyword>
<sequence length="96" mass="10502">MVQRLTESHISARGPNYAHYKSPYGPKYHYTPNVAGVSFGQLAKFGVKTGYFGVVALGAVIYYASGVPRVKTDIMSKLPFIGDRFVTNIPASDNPF</sequence>
<keyword evidence="1" id="KW-0472">Membrane</keyword>
<keyword evidence="1" id="KW-1133">Transmembrane helix</keyword>
<keyword evidence="3" id="KW-1185">Reference proteome</keyword>